<dbReference type="Pfam" id="PF01757">
    <property type="entry name" value="Acyl_transf_3"/>
    <property type="match status" value="1"/>
</dbReference>
<evidence type="ECO:0000313" key="4">
    <source>
        <dbReference type="Proteomes" id="UP001630969"/>
    </source>
</evidence>
<dbReference type="RefSeq" id="WP_408790238.1">
    <property type="nucleotide sequence ID" value="NZ_JBGXBU010000004.1"/>
</dbReference>
<comment type="caution">
    <text evidence="3">The sequence shown here is derived from an EMBL/GenBank/DDBJ whole genome shotgun (WGS) entry which is preliminary data.</text>
</comment>
<feature type="transmembrane region" description="Helical" evidence="1">
    <location>
        <begin position="213"/>
        <end position="231"/>
    </location>
</feature>
<evidence type="ECO:0000256" key="1">
    <source>
        <dbReference type="SAM" id="Phobius"/>
    </source>
</evidence>
<feature type="transmembrane region" description="Helical" evidence="1">
    <location>
        <begin position="7"/>
        <end position="25"/>
    </location>
</feature>
<dbReference type="Proteomes" id="UP001630969">
    <property type="component" value="Unassembled WGS sequence"/>
</dbReference>
<feature type="transmembrane region" description="Helical" evidence="1">
    <location>
        <begin position="309"/>
        <end position="327"/>
    </location>
</feature>
<feature type="transmembrane region" description="Helical" evidence="1">
    <location>
        <begin position="243"/>
        <end position="262"/>
    </location>
</feature>
<dbReference type="GO" id="GO:0016746">
    <property type="term" value="F:acyltransferase activity"/>
    <property type="evidence" value="ECO:0007669"/>
    <property type="project" value="UniProtKB-KW"/>
</dbReference>
<dbReference type="EC" id="2.3.-.-" evidence="3"/>
<feature type="transmembrane region" description="Helical" evidence="1">
    <location>
        <begin position="79"/>
        <end position="101"/>
    </location>
</feature>
<accession>A0ABW9GQQ7</accession>
<dbReference type="PANTHER" id="PTHR23028">
    <property type="entry name" value="ACETYLTRANSFERASE"/>
    <property type="match status" value="1"/>
</dbReference>
<dbReference type="PANTHER" id="PTHR23028:SF131">
    <property type="entry name" value="BLR2367 PROTEIN"/>
    <property type="match status" value="1"/>
</dbReference>
<protein>
    <submittedName>
        <fullName evidence="3">Acyltransferase family protein</fullName>
        <ecNumber evidence="3">2.3.-.-</ecNumber>
    </submittedName>
</protein>
<gene>
    <name evidence="3" type="ORF">ACEUDJ_11460</name>
</gene>
<keyword evidence="4" id="KW-1185">Reference proteome</keyword>
<feature type="transmembrane region" description="Helical" evidence="1">
    <location>
        <begin position="144"/>
        <end position="177"/>
    </location>
</feature>
<feature type="transmembrane region" description="Helical" evidence="1">
    <location>
        <begin position="274"/>
        <end position="297"/>
    </location>
</feature>
<reference evidence="3 4" key="1">
    <citation type="submission" date="2024-09" db="EMBL/GenBank/DDBJ databases">
        <title>Aeromonas strains Genome sequencing and assembly.</title>
        <authorList>
            <person name="Hu X."/>
            <person name="Tang B."/>
        </authorList>
    </citation>
    <scope>NUCLEOTIDE SEQUENCE [LARGE SCALE GENOMIC DNA]</scope>
    <source>
        <strain evidence="3 4">NB23SCDHY001</strain>
    </source>
</reference>
<keyword evidence="3" id="KW-0808">Transferase</keyword>
<dbReference type="InterPro" id="IPR002656">
    <property type="entry name" value="Acyl_transf_3_dom"/>
</dbReference>
<organism evidence="3 4">
    <name type="scientific">Aeromonas bivalvium</name>
    <dbReference type="NCBI Taxonomy" id="440079"/>
    <lineage>
        <taxon>Bacteria</taxon>
        <taxon>Pseudomonadati</taxon>
        <taxon>Pseudomonadota</taxon>
        <taxon>Gammaproteobacteria</taxon>
        <taxon>Aeromonadales</taxon>
        <taxon>Aeromonadaceae</taxon>
        <taxon>Aeromonas</taxon>
    </lineage>
</organism>
<sequence>MISGIHLLRGLAAFLVLIYHIYYVSKIYVEYNIRLFEVLYVGVDIFFVVSGFVMFFILHRGLDKVPLSEYRIKFIRDRFFRIVPLYWFFTIVFFLANNLLYNNDNQKTFSLLELVKSLLFIPYGSDGIVSPPVLGVGWTLNYEVLFYLVIFIALLITRHVFSVVAMTFVGFMLLGFFDSYHSSIYITYISNPIIIEFLLGALIANLYIMNKCWLKITAVALILTPATLFFVGLENLSIVSQRALIAGSISGCLVSIALLASSKSFMNFSIENRFFYFLGSSSYIMYLIHHPILSFLGKAFNYFQITNNVILFYAISCVVVYFASYIVEGFYDKHVKPYFYKEA</sequence>
<dbReference type="EMBL" id="JBGXBU010000004">
    <property type="protein sequence ID" value="MFM4893479.1"/>
    <property type="molecule type" value="Genomic_DNA"/>
</dbReference>
<feature type="transmembrane region" description="Helical" evidence="1">
    <location>
        <begin position="37"/>
        <end position="58"/>
    </location>
</feature>
<keyword evidence="1" id="KW-0472">Membrane</keyword>
<dbReference type="GeneID" id="97220725"/>
<evidence type="ECO:0000259" key="2">
    <source>
        <dbReference type="Pfam" id="PF01757"/>
    </source>
</evidence>
<feature type="domain" description="Acyltransferase 3" evidence="2">
    <location>
        <begin position="3"/>
        <end position="327"/>
    </location>
</feature>
<evidence type="ECO:0000313" key="3">
    <source>
        <dbReference type="EMBL" id="MFM4893479.1"/>
    </source>
</evidence>
<keyword evidence="1" id="KW-1133">Transmembrane helix</keyword>
<dbReference type="InterPro" id="IPR050879">
    <property type="entry name" value="Acyltransferase_3"/>
</dbReference>
<feature type="transmembrane region" description="Helical" evidence="1">
    <location>
        <begin position="184"/>
        <end position="207"/>
    </location>
</feature>
<proteinExistence type="predicted"/>
<name>A0ABW9GQQ7_9GAMM</name>
<keyword evidence="3" id="KW-0012">Acyltransferase</keyword>
<keyword evidence="1" id="KW-0812">Transmembrane</keyword>